<feature type="transmembrane region" description="Helical" evidence="7">
    <location>
        <begin position="119"/>
        <end position="136"/>
    </location>
</feature>
<evidence type="ECO:0000256" key="3">
    <source>
        <dbReference type="ARBA" id="ARBA00022989"/>
    </source>
</evidence>
<keyword evidence="10" id="KW-1185">Reference proteome</keyword>
<dbReference type="Proteomes" id="UP001390339">
    <property type="component" value="Unassembled WGS sequence"/>
</dbReference>
<feature type="transmembrane region" description="Helical" evidence="7">
    <location>
        <begin position="27"/>
        <end position="49"/>
    </location>
</feature>
<gene>
    <name evidence="9" type="ORF">PGQ11_001878</name>
</gene>
<evidence type="ECO:0000256" key="4">
    <source>
        <dbReference type="ARBA" id="ARBA00023136"/>
    </source>
</evidence>
<dbReference type="EMBL" id="JAPCWZ010000002">
    <property type="protein sequence ID" value="KAK8876932.1"/>
    <property type="molecule type" value="Genomic_DNA"/>
</dbReference>
<evidence type="ECO:0000256" key="2">
    <source>
        <dbReference type="ARBA" id="ARBA00022692"/>
    </source>
</evidence>
<evidence type="ECO:0000256" key="5">
    <source>
        <dbReference type="ARBA" id="ARBA00038359"/>
    </source>
</evidence>
<feature type="transmembrane region" description="Helical" evidence="7">
    <location>
        <begin position="285"/>
        <end position="307"/>
    </location>
</feature>
<organism evidence="9 10">
    <name type="scientific">Apiospora arundinis</name>
    <dbReference type="NCBI Taxonomy" id="335852"/>
    <lineage>
        <taxon>Eukaryota</taxon>
        <taxon>Fungi</taxon>
        <taxon>Dikarya</taxon>
        <taxon>Ascomycota</taxon>
        <taxon>Pezizomycotina</taxon>
        <taxon>Sordariomycetes</taxon>
        <taxon>Xylariomycetidae</taxon>
        <taxon>Amphisphaeriales</taxon>
        <taxon>Apiosporaceae</taxon>
        <taxon>Apiospora</taxon>
    </lineage>
</organism>
<evidence type="ECO:0000256" key="6">
    <source>
        <dbReference type="SAM" id="MobiDB-lite"/>
    </source>
</evidence>
<sequence length="446" mass="49078">MQVSLHRRLPVSSSLGSKLTRNPIYSYVRLILPTGTLITPSIQVLVALLKLHLPVLFSVAVPHLTGMSTVEPAEPTASLDIPLTAFNATLWVFVAVSGIMLACRLVARVRGSRRLFWDDGLVIFAWVLSLATAAIWQRAAEDMYYVFSVASETNSAEFVRRARNWLNASLAAQIFFYTILGSIKLSFLLFFHRLGRHVPHFNYVWWAVLVITVGSYLGSIGNINYKCFVGTVEQIDVVCATESEVYFSTVTIVVNAALVILTDLMIMLLPAILLWNTRIRWSKKLALMGLFSLSAVTIVAAIVRAAVVNASKGPNGGRDASLWWFLSAVESSVAIMVCCGSAFPQLFTSSSKKPEYSPSETVLRMRSRLRHSGKRQRTDGDASLLELTKLSQNGSPELDGNPRSEMEVNTHRHEADVESGHAFCTSDQAKEGWVPNPSASGTTPAR</sequence>
<feature type="region of interest" description="Disordered" evidence="6">
    <location>
        <begin position="392"/>
        <end position="446"/>
    </location>
</feature>
<feature type="transmembrane region" description="Helical" evidence="7">
    <location>
        <begin position="203"/>
        <end position="225"/>
    </location>
</feature>
<comment type="caution">
    <text evidence="9">The sequence shown here is derived from an EMBL/GenBank/DDBJ whole genome shotgun (WGS) entry which is preliminary data.</text>
</comment>
<feature type="compositionally biased region" description="Basic and acidic residues" evidence="6">
    <location>
        <begin position="400"/>
        <end position="419"/>
    </location>
</feature>
<keyword evidence="3 7" id="KW-1133">Transmembrane helix</keyword>
<dbReference type="InterPro" id="IPR052337">
    <property type="entry name" value="SAT4-like"/>
</dbReference>
<accession>A0ABR2JH16</accession>
<name>A0ABR2JH16_9PEZI</name>
<feature type="compositionally biased region" description="Polar residues" evidence="6">
    <location>
        <begin position="437"/>
        <end position="446"/>
    </location>
</feature>
<comment type="similarity">
    <text evidence="5">Belongs to the SAT4 family.</text>
</comment>
<evidence type="ECO:0000313" key="10">
    <source>
        <dbReference type="Proteomes" id="UP001390339"/>
    </source>
</evidence>
<dbReference type="PANTHER" id="PTHR33048">
    <property type="entry name" value="PTH11-LIKE INTEGRAL MEMBRANE PROTEIN (AFU_ORTHOLOGUE AFUA_5G11245)"/>
    <property type="match status" value="1"/>
</dbReference>
<reference evidence="9 10" key="1">
    <citation type="journal article" date="2024" name="IMA Fungus">
        <title>Apiospora arundinis, a panoply of carbohydrate-active enzymes and secondary metabolites.</title>
        <authorList>
            <person name="Sorensen T."/>
            <person name="Petersen C."/>
            <person name="Muurmann A.T."/>
            <person name="Christiansen J.V."/>
            <person name="Brundto M.L."/>
            <person name="Overgaard C.K."/>
            <person name="Boysen A.T."/>
            <person name="Wollenberg R.D."/>
            <person name="Larsen T.O."/>
            <person name="Sorensen J.L."/>
            <person name="Nielsen K.L."/>
            <person name="Sondergaard T.E."/>
        </authorList>
    </citation>
    <scope>NUCLEOTIDE SEQUENCE [LARGE SCALE GENOMIC DNA]</scope>
    <source>
        <strain evidence="9 10">AAU 773</strain>
    </source>
</reference>
<comment type="subcellular location">
    <subcellularLocation>
        <location evidence="1">Membrane</location>
        <topology evidence="1">Multi-pass membrane protein</topology>
    </subcellularLocation>
</comment>
<feature type="transmembrane region" description="Helical" evidence="7">
    <location>
        <begin position="322"/>
        <end position="343"/>
    </location>
</feature>
<protein>
    <recommendedName>
        <fullName evidence="8">Rhodopsin domain-containing protein</fullName>
    </recommendedName>
</protein>
<evidence type="ECO:0000256" key="1">
    <source>
        <dbReference type="ARBA" id="ARBA00004141"/>
    </source>
</evidence>
<evidence type="ECO:0000259" key="8">
    <source>
        <dbReference type="Pfam" id="PF20684"/>
    </source>
</evidence>
<feature type="transmembrane region" description="Helical" evidence="7">
    <location>
        <begin position="170"/>
        <end position="191"/>
    </location>
</feature>
<evidence type="ECO:0000256" key="7">
    <source>
        <dbReference type="SAM" id="Phobius"/>
    </source>
</evidence>
<dbReference type="PANTHER" id="PTHR33048:SF47">
    <property type="entry name" value="INTEGRAL MEMBRANE PROTEIN-RELATED"/>
    <property type="match status" value="1"/>
</dbReference>
<feature type="domain" description="Rhodopsin" evidence="8">
    <location>
        <begin position="104"/>
        <end position="347"/>
    </location>
</feature>
<evidence type="ECO:0000313" key="9">
    <source>
        <dbReference type="EMBL" id="KAK8876932.1"/>
    </source>
</evidence>
<feature type="transmembrane region" description="Helical" evidence="7">
    <location>
        <begin position="245"/>
        <end position="273"/>
    </location>
</feature>
<proteinExistence type="inferred from homology"/>
<keyword evidence="4 7" id="KW-0472">Membrane</keyword>
<dbReference type="Pfam" id="PF20684">
    <property type="entry name" value="Fung_rhodopsin"/>
    <property type="match status" value="1"/>
</dbReference>
<keyword evidence="2 7" id="KW-0812">Transmembrane</keyword>
<feature type="transmembrane region" description="Helical" evidence="7">
    <location>
        <begin position="88"/>
        <end position="107"/>
    </location>
</feature>
<dbReference type="InterPro" id="IPR049326">
    <property type="entry name" value="Rhodopsin_dom_fungi"/>
</dbReference>